<comment type="subcellular location">
    <subcellularLocation>
        <location evidence="1">Membrane</location>
        <topology evidence="1">Single-pass membrane protein</topology>
    </subcellularLocation>
</comment>
<organism evidence="6">
    <name type="scientific">marine sediment metagenome</name>
    <dbReference type="NCBI Taxonomy" id="412755"/>
    <lineage>
        <taxon>unclassified sequences</taxon>
        <taxon>metagenomes</taxon>
        <taxon>ecological metagenomes</taxon>
    </lineage>
</organism>
<protein>
    <recommendedName>
        <fullName evidence="7">LemA family protein</fullName>
    </recommendedName>
</protein>
<keyword evidence="3" id="KW-0812">Transmembrane</keyword>
<keyword evidence="5" id="KW-0472">Membrane</keyword>
<evidence type="ECO:0008006" key="7">
    <source>
        <dbReference type="Google" id="ProtNLM"/>
    </source>
</evidence>
<dbReference type="AlphaFoldDB" id="X1D740"/>
<dbReference type="Gene3D" id="1.20.1440.20">
    <property type="entry name" value="LemA-like domain"/>
    <property type="match status" value="1"/>
</dbReference>
<evidence type="ECO:0000256" key="2">
    <source>
        <dbReference type="ARBA" id="ARBA00008854"/>
    </source>
</evidence>
<dbReference type="InterPro" id="IPR023353">
    <property type="entry name" value="LemA-like_dom_sf"/>
</dbReference>
<reference evidence="6" key="1">
    <citation type="journal article" date="2014" name="Front. Microbiol.">
        <title>High frequency of phylogenetically diverse reductive dehalogenase-homologous genes in deep subseafloor sedimentary metagenomes.</title>
        <authorList>
            <person name="Kawai M."/>
            <person name="Futagami T."/>
            <person name="Toyoda A."/>
            <person name="Takaki Y."/>
            <person name="Nishi S."/>
            <person name="Hori S."/>
            <person name="Arai W."/>
            <person name="Tsubouchi T."/>
            <person name="Morono Y."/>
            <person name="Uchiyama I."/>
            <person name="Ito T."/>
            <person name="Fujiyama A."/>
            <person name="Inagaki F."/>
            <person name="Takami H."/>
        </authorList>
    </citation>
    <scope>NUCLEOTIDE SEQUENCE</scope>
    <source>
        <strain evidence="6">Expedition CK06-06</strain>
    </source>
</reference>
<comment type="caution">
    <text evidence="6">The sequence shown here is derived from an EMBL/GenBank/DDBJ whole genome shotgun (WGS) entry which is preliminary data.</text>
</comment>
<dbReference type="Pfam" id="PF04011">
    <property type="entry name" value="LemA"/>
    <property type="match status" value="1"/>
</dbReference>
<proteinExistence type="inferred from homology"/>
<dbReference type="PANTHER" id="PTHR34478:SF2">
    <property type="entry name" value="MEMBRANE PROTEIN"/>
    <property type="match status" value="1"/>
</dbReference>
<comment type="similarity">
    <text evidence="2">Belongs to the LemA family.</text>
</comment>
<evidence type="ECO:0000256" key="4">
    <source>
        <dbReference type="ARBA" id="ARBA00022989"/>
    </source>
</evidence>
<evidence type="ECO:0000313" key="6">
    <source>
        <dbReference type="EMBL" id="GAH04100.1"/>
    </source>
</evidence>
<evidence type="ECO:0000256" key="5">
    <source>
        <dbReference type="ARBA" id="ARBA00023136"/>
    </source>
</evidence>
<dbReference type="InterPro" id="IPR007156">
    <property type="entry name" value="MamQ_LemA"/>
</dbReference>
<sequence>LQNVINARKMGIDAKTVKEQTKAENIITGTLKSLFALSENYPNLKADQHFLKLMEQLNGIESNIAYARQFYNDTVMRFNTRIQTFPGNIFARMFNFMSRDYFEIEEVSAREPVKVKF</sequence>
<dbReference type="EMBL" id="BART01023111">
    <property type="protein sequence ID" value="GAH04100.1"/>
    <property type="molecule type" value="Genomic_DNA"/>
</dbReference>
<evidence type="ECO:0000256" key="1">
    <source>
        <dbReference type="ARBA" id="ARBA00004167"/>
    </source>
</evidence>
<dbReference type="GO" id="GO:0016020">
    <property type="term" value="C:membrane"/>
    <property type="evidence" value="ECO:0007669"/>
    <property type="project" value="UniProtKB-SubCell"/>
</dbReference>
<dbReference type="PANTHER" id="PTHR34478">
    <property type="entry name" value="PROTEIN LEMA"/>
    <property type="match status" value="1"/>
</dbReference>
<keyword evidence="4" id="KW-1133">Transmembrane helix</keyword>
<evidence type="ECO:0000256" key="3">
    <source>
        <dbReference type="ARBA" id="ARBA00022692"/>
    </source>
</evidence>
<accession>X1D740</accession>
<gene>
    <name evidence="6" type="ORF">S01H4_42136</name>
</gene>
<feature type="non-terminal residue" evidence="6">
    <location>
        <position position="1"/>
    </location>
</feature>
<name>X1D740_9ZZZZ</name>
<dbReference type="SUPFAM" id="SSF140478">
    <property type="entry name" value="LemA-like"/>
    <property type="match status" value="1"/>
</dbReference>